<name>A0A9X6NJG8_HYPEX</name>
<feature type="transmembrane region" description="Helical" evidence="2">
    <location>
        <begin position="118"/>
        <end position="138"/>
    </location>
</feature>
<dbReference type="OrthoDB" id="410267at2759"/>
<proteinExistence type="predicted"/>
<keyword evidence="2" id="KW-0472">Membrane</keyword>
<evidence type="ECO:0000313" key="4">
    <source>
        <dbReference type="EMBL" id="OWA54359.1"/>
    </source>
</evidence>
<dbReference type="PROSITE" id="PS50850">
    <property type="entry name" value="MFS"/>
    <property type="match status" value="1"/>
</dbReference>
<feature type="transmembrane region" description="Helical" evidence="2">
    <location>
        <begin position="394"/>
        <end position="418"/>
    </location>
</feature>
<feature type="transmembrane region" description="Helical" evidence="2">
    <location>
        <begin position="217"/>
        <end position="237"/>
    </location>
</feature>
<dbReference type="EMBL" id="MTYJ01000396">
    <property type="protein sequence ID" value="OWA54359.1"/>
    <property type="molecule type" value="Genomic_DNA"/>
</dbReference>
<dbReference type="InterPro" id="IPR020846">
    <property type="entry name" value="MFS_dom"/>
</dbReference>
<gene>
    <name evidence="4" type="ORF">BV898_18764</name>
</gene>
<comment type="subcellular location">
    <subcellularLocation>
        <location evidence="1">Membrane</location>
        <topology evidence="1">Multi-pass membrane protein</topology>
    </subcellularLocation>
</comment>
<dbReference type="InterPro" id="IPR011701">
    <property type="entry name" value="MFS"/>
</dbReference>
<evidence type="ECO:0000313" key="5">
    <source>
        <dbReference type="Proteomes" id="UP000192578"/>
    </source>
</evidence>
<dbReference type="PANTHER" id="PTHR11360">
    <property type="entry name" value="MONOCARBOXYLATE TRANSPORTER"/>
    <property type="match status" value="1"/>
</dbReference>
<feature type="transmembrane region" description="Helical" evidence="2">
    <location>
        <begin position="176"/>
        <end position="196"/>
    </location>
</feature>
<evidence type="ECO:0000259" key="3">
    <source>
        <dbReference type="PROSITE" id="PS50850"/>
    </source>
</evidence>
<feature type="domain" description="Major facilitator superfamily (MFS) profile" evidence="3">
    <location>
        <begin position="43"/>
        <end position="493"/>
    </location>
</feature>
<keyword evidence="2" id="KW-0812">Transmembrane</keyword>
<dbReference type="InterPro" id="IPR050327">
    <property type="entry name" value="Proton-linked_MCT"/>
</dbReference>
<dbReference type="GO" id="GO:0016020">
    <property type="term" value="C:membrane"/>
    <property type="evidence" value="ECO:0007669"/>
    <property type="project" value="UniProtKB-SubCell"/>
</dbReference>
<sequence length="581" mass="63349">MACCKGNRVGRCITNHYQDTTFVRSERQLEWERWLIPGLIPFTRYLLMPASVLIQMCCGSLYAWSGFNLPIERKIYGPNGGKDRAIAVNVFYVAVAIFAISAAVLGPWLERRGPLRGGLLGASLFYFGNLLTALGVYLNIMPLVYIGYGVFGGAGLGICYIAPISPLQKWFPEMRGVAAGLAVCGFGAGSIFSPFTQNALIGKDYAKTGTVFLGIELTFVILGSCYFVVMGLCSIILRMPPPGYHVRGINIHTVKGAEMVYVKSSGMELTSSTDVKPTLPVLDHSAYFSMTLMESLQSYQYWMIYFMFLGAEITGLLIISKIQSIASNQFGRTANEAASINSGLGGMNLLGRLILPLISDLLGARKPLYCLSLAVQAICLGCLPSALANHSFGGTLACAFIIGFFYGGGFGMIPAFLADQFGAKNVGATHGVILTAWAIAAVCGGLIFTAVYNAQSHIYPNDVSMWYNLDFRWILAPVLFSFLLSLFIPANLRDRKLPRAPGETFRYRFINGRLIRFTGCKMHMLTAAEEEAEWQTYLAGLSNLPQSKPVEVVSSEYGHSRHSGNGVDLFSQNGLGKVHVY</sequence>
<dbReference type="Pfam" id="PF07690">
    <property type="entry name" value="MFS_1"/>
    <property type="match status" value="1"/>
</dbReference>
<dbReference type="InterPro" id="IPR036259">
    <property type="entry name" value="MFS_trans_sf"/>
</dbReference>
<evidence type="ECO:0000256" key="1">
    <source>
        <dbReference type="ARBA" id="ARBA00004141"/>
    </source>
</evidence>
<comment type="caution">
    <text evidence="4">The sequence shown here is derived from an EMBL/GenBank/DDBJ whole genome shotgun (WGS) entry which is preliminary data.</text>
</comment>
<protein>
    <recommendedName>
        <fullName evidence="3">Major facilitator superfamily (MFS) profile domain-containing protein</fullName>
    </recommendedName>
</protein>
<organism evidence="4 5">
    <name type="scientific">Hypsibius exemplaris</name>
    <name type="common">Freshwater tardigrade</name>
    <dbReference type="NCBI Taxonomy" id="2072580"/>
    <lineage>
        <taxon>Eukaryota</taxon>
        <taxon>Metazoa</taxon>
        <taxon>Ecdysozoa</taxon>
        <taxon>Tardigrada</taxon>
        <taxon>Eutardigrada</taxon>
        <taxon>Parachela</taxon>
        <taxon>Hypsibioidea</taxon>
        <taxon>Hypsibiidae</taxon>
        <taxon>Hypsibius</taxon>
    </lineage>
</organism>
<dbReference type="SUPFAM" id="SSF103473">
    <property type="entry name" value="MFS general substrate transporter"/>
    <property type="match status" value="1"/>
</dbReference>
<accession>A0A9X6NJG8</accession>
<dbReference type="AlphaFoldDB" id="A0A9X6NJG8"/>
<keyword evidence="5" id="KW-1185">Reference proteome</keyword>
<feature type="transmembrane region" description="Helical" evidence="2">
    <location>
        <begin position="299"/>
        <end position="319"/>
    </location>
</feature>
<feature type="transmembrane region" description="Helical" evidence="2">
    <location>
        <begin position="471"/>
        <end position="490"/>
    </location>
</feature>
<feature type="transmembrane region" description="Helical" evidence="2">
    <location>
        <begin position="145"/>
        <end position="164"/>
    </location>
</feature>
<dbReference type="CDD" id="cd17353">
    <property type="entry name" value="MFS_OFA_like"/>
    <property type="match status" value="1"/>
</dbReference>
<evidence type="ECO:0000256" key="2">
    <source>
        <dbReference type="SAM" id="Phobius"/>
    </source>
</evidence>
<feature type="transmembrane region" description="Helical" evidence="2">
    <location>
        <begin position="430"/>
        <end position="451"/>
    </location>
</feature>
<keyword evidence="2" id="KW-1133">Transmembrane helix</keyword>
<reference evidence="5" key="1">
    <citation type="submission" date="2017-01" db="EMBL/GenBank/DDBJ databases">
        <title>Comparative genomics of anhydrobiosis in the tardigrade Hypsibius dujardini.</title>
        <authorList>
            <person name="Yoshida Y."/>
            <person name="Koutsovoulos G."/>
            <person name="Laetsch D."/>
            <person name="Stevens L."/>
            <person name="Kumar S."/>
            <person name="Horikawa D."/>
            <person name="Ishino K."/>
            <person name="Komine S."/>
            <person name="Tomita M."/>
            <person name="Blaxter M."/>
            <person name="Arakawa K."/>
        </authorList>
    </citation>
    <scope>NUCLEOTIDE SEQUENCE [LARGE SCALE GENOMIC DNA]</scope>
    <source>
        <strain evidence="5">Z151</strain>
    </source>
</reference>
<feature type="transmembrane region" description="Helical" evidence="2">
    <location>
        <begin position="85"/>
        <end position="106"/>
    </location>
</feature>
<dbReference type="PANTHER" id="PTHR11360:SF317">
    <property type="entry name" value="MAJOR FACILITATOR SUPERFAMILY (MFS) PROFILE DOMAIN-CONTAINING PROTEIN-RELATED"/>
    <property type="match status" value="1"/>
</dbReference>
<dbReference type="GO" id="GO:0022857">
    <property type="term" value="F:transmembrane transporter activity"/>
    <property type="evidence" value="ECO:0007669"/>
    <property type="project" value="InterPro"/>
</dbReference>
<dbReference type="Proteomes" id="UP000192578">
    <property type="component" value="Unassembled WGS sequence"/>
</dbReference>
<dbReference type="Gene3D" id="1.20.1250.20">
    <property type="entry name" value="MFS general substrate transporter like domains"/>
    <property type="match status" value="2"/>
</dbReference>